<name>U1G8Q4_ENDPU</name>
<keyword evidence="3" id="KW-1185">Reference proteome</keyword>
<feature type="compositionally biased region" description="Basic residues" evidence="1">
    <location>
        <begin position="338"/>
        <end position="348"/>
    </location>
</feature>
<evidence type="ECO:0008006" key="4">
    <source>
        <dbReference type="Google" id="ProtNLM"/>
    </source>
</evidence>
<dbReference type="AlphaFoldDB" id="U1G8Q4"/>
<dbReference type="eggNOG" id="ENOG502S1DF">
    <property type="taxonomic scope" value="Eukaryota"/>
</dbReference>
<evidence type="ECO:0000313" key="3">
    <source>
        <dbReference type="Proteomes" id="UP000019373"/>
    </source>
</evidence>
<feature type="compositionally biased region" description="Basic and acidic residues" evidence="1">
    <location>
        <begin position="493"/>
        <end position="504"/>
    </location>
</feature>
<evidence type="ECO:0000313" key="2">
    <source>
        <dbReference type="EMBL" id="ERF68066.1"/>
    </source>
</evidence>
<evidence type="ECO:0000256" key="1">
    <source>
        <dbReference type="SAM" id="MobiDB-lite"/>
    </source>
</evidence>
<reference evidence="3" key="1">
    <citation type="journal article" date="2014" name="BMC Genomics">
        <title>Genome characteristics reveal the impact of lichenization on lichen-forming fungus Endocarpon pusillum Hedwig (Verrucariales, Ascomycota).</title>
        <authorList>
            <person name="Wang Y.-Y."/>
            <person name="Liu B."/>
            <person name="Zhang X.-Y."/>
            <person name="Zhou Q.-M."/>
            <person name="Zhang T."/>
            <person name="Li H."/>
            <person name="Yu Y.-F."/>
            <person name="Zhang X.-L."/>
            <person name="Hao X.-Y."/>
            <person name="Wang M."/>
            <person name="Wang L."/>
            <person name="Wei J.-C."/>
        </authorList>
    </citation>
    <scope>NUCLEOTIDE SEQUENCE [LARGE SCALE GENOMIC DNA]</scope>
    <source>
        <strain evidence="3">Z07020 / HMAS-L-300199</strain>
    </source>
</reference>
<dbReference type="Proteomes" id="UP000019373">
    <property type="component" value="Unassembled WGS sequence"/>
</dbReference>
<dbReference type="GeneID" id="19243351"/>
<dbReference type="OMA" id="MGIKGAI"/>
<accession>U1G8Q4</accession>
<feature type="compositionally biased region" description="Basic and acidic residues" evidence="1">
    <location>
        <begin position="432"/>
        <end position="445"/>
    </location>
</feature>
<feature type="compositionally biased region" description="Basic residues" evidence="1">
    <location>
        <begin position="164"/>
        <end position="173"/>
    </location>
</feature>
<gene>
    <name evidence="2" type="ORF">EPUS_08502</name>
</gene>
<dbReference type="OrthoDB" id="5407645at2759"/>
<feature type="compositionally biased region" description="Acidic residues" evidence="1">
    <location>
        <begin position="446"/>
        <end position="459"/>
    </location>
</feature>
<feature type="compositionally biased region" description="Basic residues" evidence="1">
    <location>
        <begin position="275"/>
        <end position="287"/>
    </location>
</feature>
<feature type="compositionally biased region" description="Basic and acidic residues" evidence="1">
    <location>
        <begin position="408"/>
        <end position="422"/>
    </location>
</feature>
<dbReference type="RefSeq" id="XP_007806277.1">
    <property type="nucleotide sequence ID" value="XM_007808086.1"/>
</dbReference>
<feature type="compositionally biased region" description="Polar residues" evidence="1">
    <location>
        <begin position="585"/>
        <end position="600"/>
    </location>
</feature>
<protein>
    <recommendedName>
        <fullName evidence="4">DUF3824 domain-containing protein</fullName>
    </recommendedName>
</protein>
<proteinExistence type="predicted"/>
<feature type="compositionally biased region" description="Basic residues" evidence="1">
    <location>
        <begin position="559"/>
        <end position="572"/>
    </location>
</feature>
<feature type="compositionally biased region" description="Pro residues" evidence="1">
    <location>
        <begin position="645"/>
        <end position="657"/>
    </location>
</feature>
<dbReference type="HOGENOM" id="CLU_013056_1_0_1"/>
<feature type="region of interest" description="Disordered" evidence="1">
    <location>
        <begin position="316"/>
        <end position="352"/>
    </location>
</feature>
<feature type="compositionally biased region" description="Low complexity" evidence="1">
    <location>
        <begin position="632"/>
        <end position="644"/>
    </location>
</feature>
<feature type="region of interest" description="Disordered" evidence="1">
    <location>
        <begin position="493"/>
        <end position="520"/>
    </location>
</feature>
<feature type="region of interest" description="Disordered" evidence="1">
    <location>
        <begin position="371"/>
        <end position="468"/>
    </location>
</feature>
<feature type="region of interest" description="Disordered" evidence="1">
    <location>
        <begin position="552"/>
        <end position="657"/>
    </location>
</feature>
<organism evidence="2 3">
    <name type="scientific">Endocarpon pusillum (strain Z07020 / HMAS-L-300199)</name>
    <name type="common">Lichen-forming fungus</name>
    <dbReference type="NCBI Taxonomy" id="1263415"/>
    <lineage>
        <taxon>Eukaryota</taxon>
        <taxon>Fungi</taxon>
        <taxon>Dikarya</taxon>
        <taxon>Ascomycota</taxon>
        <taxon>Pezizomycotina</taxon>
        <taxon>Eurotiomycetes</taxon>
        <taxon>Chaetothyriomycetidae</taxon>
        <taxon>Verrucariales</taxon>
        <taxon>Verrucariaceae</taxon>
        <taxon>Endocarpon</taxon>
    </lineage>
</organism>
<feature type="region of interest" description="Disordered" evidence="1">
    <location>
        <begin position="1"/>
        <end position="299"/>
    </location>
</feature>
<feature type="compositionally biased region" description="Basic and acidic residues" evidence="1">
    <location>
        <begin position="71"/>
        <end position="123"/>
    </location>
</feature>
<feature type="compositionally biased region" description="Low complexity" evidence="1">
    <location>
        <begin position="143"/>
        <end position="158"/>
    </location>
</feature>
<dbReference type="EMBL" id="KE721542">
    <property type="protein sequence ID" value="ERF68066.1"/>
    <property type="molecule type" value="Genomic_DNA"/>
</dbReference>
<sequence>MSYYDDERPRRHRSTRERRTRDDYDADPYYKSGGGARDTSLVRRPRNDSFSSVEELRRDFPPAAGYPRKSAAREGRRARSDGGRDKYDDPYDDRSFHHDDYASSKRGSKGYDDKRRPRRRDSYSDSSTSRSPPRRRKSMGEQALAALGLGGVAAAAAATGKARDHSRSRRHRDRSSSSSSRSRSKRSGGMPRNKEEIAQALKAAVTAGAAEAFRSRKQPGGWGGDKGKRVLTAAISAGGVDKLIDRDPNKHGTRNVLGSALAGLATNRLVNGSRSRSRSRGRGHRGRARSESRGGLKDLASAGLVTAAGKSIYDRFRSKSRGRRSSSSSYDSYDSRSPRRRRDKKKRSSSISAYASKGLAALGLGEAADKLNGRDKHRSSTFSDDDYYHRASRNGAPPPYGGGGGYSDPREVGQPRSGENHSHNNGAMVHRTPGDVDLGPHRFGDPETDSDSDLGDSSEDERARRKARASQLITAGLASVATIHAAHNVYTSMEKRDERHEALAKGDISPAQARREKNKTRLQDAVSISIAALGVKGAVSEWKDMKEKGQKALELKQKQERHRQKREARRMKMQSMGMQHRYTGSAPTLSSSHANTNDTGYGSGAGWPTYLDDNPYSTGHLPPQAPYPPTHAASPPLYPPYVSSPIPPPPGPPPARY</sequence>